<proteinExistence type="predicted"/>
<dbReference type="OMA" id="DIACEME"/>
<protein>
    <submittedName>
        <fullName evidence="2">Uncharacterized protein</fullName>
    </submittedName>
</protein>
<reference evidence="3" key="1">
    <citation type="submission" date="2011-03" db="EMBL/GenBank/DDBJ databases">
        <title>The genome sequence of Vavraia culicis strain floridensis.</title>
        <authorList>
            <consortium name="The Broad Institute Genome Sequencing Platform"/>
            <person name="Cuomo C."/>
            <person name="Becnel J."/>
            <person name="Sanscrainte N."/>
            <person name="Young S.K."/>
            <person name="Zeng Q."/>
            <person name="Gargeya S."/>
            <person name="Fitzgerald M."/>
            <person name="Haas B."/>
            <person name="Abouelleil A."/>
            <person name="Alvarado L."/>
            <person name="Arachchi H.M."/>
            <person name="Berlin A."/>
            <person name="Chapman S.B."/>
            <person name="Gearin G."/>
            <person name="Goldberg J."/>
            <person name="Griggs A."/>
            <person name="Gujja S."/>
            <person name="Hansen M."/>
            <person name="Heiman D."/>
            <person name="Howarth C."/>
            <person name="Larimer J."/>
            <person name="Lui A."/>
            <person name="MacDonald P.J.P."/>
            <person name="McCowen C."/>
            <person name="Montmayeur A."/>
            <person name="Murphy C."/>
            <person name="Neiman D."/>
            <person name="Pearson M."/>
            <person name="Priest M."/>
            <person name="Roberts A."/>
            <person name="Saif S."/>
            <person name="Shea T."/>
            <person name="Sisk P."/>
            <person name="Stolte C."/>
            <person name="Sykes S."/>
            <person name="Wortman J."/>
            <person name="Nusbaum C."/>
            <person name="Birren B."/>
        </authorList>
    </citation>
    <scope>NUCLEOTIDE SEQUENCE [LARGE SCALE GENOMIC DNA]</scope>
    <source>
        <strain evidence="3">floridensis</strain>
    </source>
</reference>
<evidence type="ECO:0000313" key="2">
    <source>
        <dbReference type="EMBL" id="ELA47734.1"/>
    </source>
</evidence>
<dbReference type="HOGENOM" id="CLU_769841_0_0_1"/>
<keyword evidence="3" id="KW-1185">Reference proteome</keyword>
<gene>
    <name evidence="2" type="ORF">VCUG_00816</name>
</gene>
<dbReference type="OrthoDB" id="10445143at2759"/>
<feature type="signal peptide" evidence="1">
    <location>
        <begin position="1"/>
        <end position="17"/>
    </location>
</feature>
<name>L2GVR7_VAVCU</name>
<keyword evidence="1" id="KW-0732">Signal</keyword>
<dbReference type="Proteomes" id="UP000011081">
    <property type="component" value="Unassembled WGS sequence"/>
</dbReference>
<dbReference type="VEuPathDB" id="MicrosporidiaDB:VCUG_00816"/>
<dbReference type="GeneID" id="19878699"/>
<organism evidence="2 3">
    <name type="scientific">Vavraia culicis (isolate floridensis)</name>
    <name type="common">Microsporidian parasite</name>
    <dbReference type="NCBI Taxonomy" id="948595"/>
    <lineage>
        <taxon>Eukaryota</taxon>
        <taxon>Fungi</taxon>
        <taxon>Fungi incertae sedis</taxon>
        <taxon>Microsporidia</taxon>
        <taxon>Pleistophoridae</taxon>
        <taxon>Vavraia</taxon>
    </lineage>
</organism>
<dbReference type="InParanoid" id="L2GVR7"/>
<feature type="chain" id="PRO_5003960055" evidence="1">
    <location>
        <begin position="18"/>
        <end position="364"/>
    </location>
</feature>
<evidence type="ECO:0000256" key="1">
    <source>
        <dbReference type="SAM" id="SignalP"/>
    </source>
</evidence>
<accession>L2GVR7</accession>
<sequence>MITTLFVFFTLLARLDASERGFIDSPLPIGNISSVLRWDQNNKNEISVVIPDLKQIIDVIVNGCMSLEKNLEVLTNDFESEIADEMEKMLLTLKEEIIKIVNGQYEALQLEFTQIFDDATNSIIKCIDRVSKWEYTETDNLLNDKCCELKANIKFLVRHTSNSVRDAVLNSNQMEVESVETVVRAENQKVRSQIEHILSDPHNFCPIIPQIVFPDPAYIASMISSNKPELMEEIKKLIKEFMEQVKLEINRTEELELLGQRNIMDQGVTMVVNALEEIESETLDLVQGKICGVINEESRALIELLYRNYSLLEEYITIKTSEMKKSTENIIGIITKLEMEAIQKEIADYNEAIAKQFKSKLSAP</sequence>
<dbReference type="EMBL" id="GL877413">
    <property type="protein sequence ID" value="ELA47734.1"/>
    <property type="molecule type" value="Genomic_DNA"/>
</dbReference>
<dbReference type="RefSeq" id="XP_008073836.1">
    <property type="nucleotide sequence ID" value="XM_008075645.1"/>
</dbReference>
<evidence type="ECO:0000313" key="3">
    <source>
        <dbReference type="Proteomes" id="UP000011081"/>
    </source>
</evidence>
<dbReference type="AlphaFoldDB" id="L2GVR7"/>